<evidence type="ECO:0000259" key="4">
    <source>
        <dbReference type="PROSITE" id="PS50110"/>
    </source>
</evidence>
<dbReference type="CDD" id="cd00383">
    <property type="entry name" value="trans_reg_C"/>
    <property type="match status" value="1"/>
</dbReference>
<dbReference type="GO" id="GO:0000976">
    <property type="term" value="F:transcription cis-regulatory region binding"/>
    <property type="evidence" value="ECO:0007669"/>
    <property type="project" value="TreeGrafter"/>
</dbReference>
<evidence type="ECO:0000256" key="3">
    <source>
        <dbReference type="PROSITE-ProRule" id="PRU01091"/>
    </source>
</evidence>
<dbReference type="PROSITE" id="PS50110">
    <property type="entry name" value="RESPONSE_REGULATORY"/>
    <property type="match status" value="1"/>
</dbReference>
<feature type="modified residue" description="4-aspartylphosphate" evidence="2">
    <location>
        <position position="51"/>
    </location>
</feature>
<dbReference type="GO" id="GO:0005829">
    <property type="term" value="C:cytosol"/>
    <property type="evidence" value="ECO:0007669"/>
    <property type="project" value="TreeGrafter"/>
</dbReference>
<comment type="caution">
    <text evidence="6">The sequence shown here is derived from an EMBL/GenBank/DDBJ whole genome shotgun (WGS) entry which is preliminary data.</text>
</comment>
<feature type="DNA-binding region" description="OmpR/PhoB-type" evidence="3">
    <location>
        <begin position="124"/>
        <end position="218"/>
    </location>
</feature>
<name>A0A7W4JQ54_9PROT</name>
<dbReference type="Proteomes" id="UP000555756">
    <property type="component" value="Unassembled WGS sequence"/>
</dbReference>
<dbReference type="GO" id="GO:0000156">
    <property type="term" value="F:phosphorelay response regulator activity"/>
    <property type="evidence" value="ECO:0007669"/>
    <property type="project" value="TreeGrafter"/>
</dbReference>
<dbReference type="InterPro" id="IPR001789">
    <property type="entry name" value="Sig_transdc_resp-reg_receiver"/>
</dbReference>
<dbReference type="PANTHER" id="PTHR48111:SF36">
    <property type="entry name" value="TRANSCRIPTIONAL REGULATORY PROTEIN CUTR"/>
    <property type="match status" value="1"/>
</dbReference>
<dbReference type="EMBL" id="JABEQF010000002">
    <property type="protein sequence ID" value="MBB2188882.1"/>
    <property type="molecule type" value="Genomic_DNA"/>
</dbReference>
<evidence type="ECO:0000256" key="2">
    <source>
        <dbReference type="PROSITE-ProRule" id="PRU00169"/>
    </source>
</evidence>
<dbReference type="Gene3D" id="3.40.50.2300">
    <property type="match status" value="1"/>
</dbReference>
<reference evidence="6 7" key="1">
    <citation type="submission" date="2020-04" db="EMBL/GenBank/DDBJ databases">
        <title>Description of novel Gluconacetobacter.</title>
        <authorList>
            <person name="Sombolestani A."/>
        </authorList>
    </citation>
    <scope>NUCLEOTIDE SEQUENCE [LARGE SCALE GENOMIC DNA]</scope>
    <source>
        <strain evidence="6 7">LMG 21311</strain>
    </source>
</reference>
<protein>
    <submittedName>
        <fullName evidence="6">Response regulator transcription factor</fullName>
    </submittedName>
</protein>
<evidence type="ECO:0000259" key="5">
    <source>
        <dbReference type="PROSITE" id="PS51755"/>
    </source>
</evidence>
<dbReference type="SUPFAM" id="SSF52172">
    <property type="entry name" value="CheY-like"/>
    <property type="match status" value="1"/>
</dbReference>
<feature type="domain" description="Response regulatory" evidence="4">
    <location>
        <begin position="2"/>
        <end position="116"/>
    </location>
</feature>
<dbReference type="InterPro" id="IPR036388">
    <property type="entry name" value="WH-like_DNA-bd_sf"/>
</dbReference>
<dbReference type="Gene3D" id="1.10.10.10">
    <property type="entry name" value="Winged helix-like DNA-binding domain superfamily/Winged helix DNA-binding domain"/>
    <property type="match status" value="1"/>
</dbReference>
<evidence type="ECO:0000313" key="7">
    <source>
        <dbReference type="Proteomes" id="UP000555756"/>
    </source>
</evidence>
<dbReference type="InterPro" id="IPR001867">
    <property type="entry name" value="OmpR/PhoB-type_DNA-bd"/>
</dbReference>
<sequence>MRVLIVEDEPLLGSAVRDRVRQVGHAADWFTTLEEAQAALEVAIYDILLLDLGLPDGSGRQLLKAVRRSGSTMAILIMTAQDQISDRIAGLSEGADDYVVKPFDLGELIARIEAVARRYAPLPGPCVRIGAVEIDLSRQSLRRDDNEIELTAREWAVIELLARRPGAICSRERMEEALYGFGEEIESNAIEVFISRVRKKTGPGLIHTVRGRGYRLAGSGQS</sequence>
<dbReference type="PANTHER" id="PTHR48111">
    <property type="entry name" value="REGULATOR OF RPOS"/>
    <property type="match status" value="1"/>
</dbReference>
<organism evidence="6 7">
    <name type="scientific">Gluconacetobacter azotocaptans</name>
    <dbReference type="NCBI Taxonomy" id="142834"/>
    <lineage>
        <taxon>Bacteria</taxon>
        <taxon>Pseudomonadati</taxon>
        <taxon>Pseudomonadota</taxon>
        <taxon>Alphaproteobacteria</taxon>
        <taxon>Acetobacterales</taxon>
        <taxon>Acetobacteraceae</taxon>
        <taxon>Gluconacetobacter</taxon>
    </lineage>
</organism>
<dbReference type="SMART" id="SM00448">
    <property type="entry name" value="REC"/>
    <property type="match status" value="1"/>
</dbReference>
<evidence type="ECO:0000313" key="6">
    <source>
        <dbReference type="EMBL" id="MBB2188882.1"/>
    </source>
</evidence>
<feature type="domain" description="OmpR/PhoB-type" evidence="5">
    <location>
        <begin position="124"/>
        <end position="218"/>
    </location>
</feature>
<dbReference type="PROSITE" id="PS51755">
    <property type="entry name" value="OMPR_PHOB"/>
    <property type="match status" value="1"/>
</dbReference>
<dbReference type="InterPro" id="IPR011006">
    <property type="entry name" value="CheY-like_superfamily"/>
</dbReference>
<dbReference type="InterPro" id="IPR039420">
    <property type="entry name" value="WalR-like"/>
</dbReference>
<accession>A0A7W4JQ54</accession>
<gene>
    <name evidence="6" type="ORF">HLH34_02750</name>
</gene>
<dbReference type="SMART" id="SM00862">
    <property type="entry name" value="Trans_reg_C"/>
    <property type="match status" value="1"/>
</dbReference>
<dbReference type="AlphaFoldDB" id="A0A7W4JQ54"/>
<keyword evidence="2" id="KW-0597">Phosphoprotein</keyword>
<dbReference type="GO" id="GO:0032993">
    <property type="term" value="C:protein-DNA complex"/>
    <property type="evidence" value="ECO:0007669"/>
    <property type="project" value="TreeGrafter"/>
</dbReference>
<dbReference type="Pfam" id="PF00072">
    <property type="entry name" value="Response_reg"/>
    <property type="match status" value="1"/>
</dbReference>
<keyword evidence="7" id="KW-1185">Reference proteome</keyword>
<keyword evidence="1 3" id="KW-0238">DNA-binding</keyword>
<dbReference type="Gene3D" id="6.10.250.690">
    <property type="match status" value="1"/>
</dbReference>
<evidence type="ECO:0000256" key="1">
    <source>
        <dbReference type="ARBA" id="ARBA00023125"/>
    </source>
</evidence>
<dbReference type="GO" id="GO:0006355">
    <property type="term" value="P:regulation of DNA-templated transcription"/>
    <property type="evidence" value="ECO:0007669"/>
    <property type="project" value="InterPro"/>
</dbReference>
<dbReference type="RefSeq" id="WP_183118078.1">
    <property type="nucleotide sequence ID" value="NZ_JABEQF010000002.1"/>
</dbReference>
<proteinExistence type="predicted"/>
<dbReference type="Pfam" id="PF00486">
    <property type="entry name" value="Trans_reg_C"/>
    <property type="match status" value="1"/>
</dbReference>